<dbReference type="PANTHER" id="PTHR38776">
    <property type="entry name" value="MLTA-INTERACTING PROTEIN-RELATED"/>
    <property type="match status" value="1"/>
</dbReference>
<sequence length="255" mass="27982">MILKMTSHRINAAILIAFVSVSSDTLAKGSEWSLGVAASYSPAVYNDTPSNRTVIPVIGYEGEHLFLRGFGIGYRIFPKGSTQNLVLRARYDPRTLKPEDSTDVDMQKLDERKASVLGGVSYQFLSSVGMFEVTAGTDIGSTHDGLYAEAAWRVPIRQGPWGMTPSIGYSYNSKRLNNHLYGVSQQEAARTRFESFDAGWNGQYFAGLSGYAYLTSNIRLVGGVRYTNLDGDIAKSPIIRRGVYTSANIGIAYVF</sequence>
<evidence type="ECO:0000256" key="3">
    <source>
        <dbReference type="ARBA" id="ARBA00022729"/>
    </source>
</evidence>
<proteinExistence type="inferred from homology"/>
<dbReference type="InterPro" id="IPR010583">
    <property type="entry name" value="MipA"/>
</dbReference>
<comment type="subcellular location">
    <subcellularLocation>
        <location evidence="1">Cell outer membrane</location>
    </subcellularLocation>
</comment>
<comment type="similarity">
    <text evidence="2">Belongs to the MipA/OmpV family.</text>
</comment>
<dbReference type="eggNOG" id="COG3713">
    <property type="taxonomic scope" value="Bacteria"/>
</dbReference>
<organism evidence="6 7">
    <name type="scientific">Vibrio caribbeanicus ATCC BAA-2122</name>
    <dbReference type="NCBI Taxonomy" id="796620"/>
    <lineage>
        <taxon>Bacteria</taxon>
        <taxon>Pseudomonadati</taxon>
        <taxon>Pseudomonadota</taxon>
        <taxon>Gammaproteobacteria</taxon>
        <taxon>Vibrionales</taxon>
        <taxon>Vibrionaceae</taxon>
        <taxon>Vibrio</taxon>
    </lineage>
</organism>
<evidence type="ECO:0000256" key="5">
    <source>
        <dbReference type="ARBA" id="ARBA00023237"/>
    </source>
</evidence>
<dbReference type="Proteomes" id="UP000002943">
    <property type="component" value="Unassembled WGS sequence"/>
</dbReference>
<evidence type="ECO:0000256" key="4">
    <source>
        <dbReference type="ARBA" id="ARBA00023136"/>
    </source>
</evidence>
<evidence type="ECO:0000313" key="7">
    <source>
        <dbReference type="Proteomes" id="UP000002943"/>
    </source>
</evidence>
<dbReference type="GO" id="GO:0009279">
    <property type="term" value="C:cell outer membrane"/>
    <property type="evidence" value="ECO:0007669"/>
    <property type="project" value="UniProtKB-SubCell"/>
</dbReference>
<evidence type="ECO:0000256" key="2">
    <source>
        <dbReference type="ARBA" id="ARBA00005722"/>
    </source>
</evidence>
<dbReference type="RefSeq" id="WP_009602310.1">
    <property type="nucleotide sequence ID" value="NZ_AEIU01000088.1"/>
</dbReference>
<keyword evidence="7" id="KW-1185">Reference proteome</keyword>
<dbReference type="EMBL" id="AEIU01000088">
    <property type="protein sequence ID" value="EFP95715.1"/>
    <property type="molecule type" value="Genomic_DNA"/>
</dbReference>
<gene>
    <name evidence="6" type="ORF">VIBC2010_17230</name>
</gene>
<keyword evidence="4" id="KW-0472">Membrane</keyword>
<protein>
    <recommendedName>
        <fullName evidence="8">MltA-interacting protein</fullName>
    </recommendedName>
</protein>
<dbReference type="STRING" id="796620.VIBC2010_17230"/>
<reference evidence="6 7" key="1">
    <citation type="journal article" date="2012" name="Int. J. Syst. Evol. Microbiol.">
        <title>Vibrio caribbeanicus sp. nov., isolated from the marine sponge Scleritoderma cyanea.</title>
        <authorList>
            <person name="Hoffmann M."/>
            <person name="Monday S.R."/>
            <person name="Allard M.W."/>
            <person name="Strain E.A."/>
            <person name="Whittaker P."/>
            <person name="Naum M."/>
            <person name="McCarthy P.J."/>
            <person name="Lopez J.V."/>
            <person name="Fischer M."/>
            <person name="Brown E.W."/>
        </authorList>
    </citation>
    <scope>NUCLEOTIDE SEQUENCE [LARGE SCALE GENOMIC DNA]</scope>
    <source>
        <strain evidence="6 7">ATCC BAA-2122</strain>
    </source>
</reference>
<keyword evidence="3" id="KW-0732">Signal</keyword>
<evidence type="ECO:0000313" key="6">
    <source>
        <dbReference type="EMBL" id="EFP95715.1"/>
    </source>
</evidence>
<evidence type="ECO:0000256" key="1">
    <source>
        <dbReference type="ARBA" id="ARBA00004442"/>
    </source>
</evidence>
<dbReference type="Pfam" id="PF06629">
    <property type="entry name" value="MipA"/>
    <property type="match status" value="1"/>
</dbReference>
<dbReference type="PANTHER" id="PTHR38776:SF1">
    <property type="entry name" value="MLTA-INTERACTING PROTEIN-RELATED"/>
    <property type="match status" value="1"/>
</dbReference>
<keyword evidence="5" id="KW-0998">Cell outer membrane</keyword>
<evidence type="ECO:0008006" key="8">
    <source>
        <dbReference type="Google" id="ProtNLM"/>
    </source>
</evidence>
<name>E3BMH0_9VIBR</name>
<comment type="caution">
    <text evidence="6">The sequence shown here is derived from an EMBL/GenBank/DDBJ whole genome shotgun (WGS) entry which is preliminary data.</text>
</comment>
<accession>E3BMH0</accession>
<dbReference type="AlphaFoldDB" id="E3BMH0"/>